<dbReference type="PANTHER" id="PTHR47053:SF1">
    <property type="entry name" value="MUREIN DD-ENDOPEPTIDASE MEPH-RELATED"/>
    <property type="match status" value="1"/>
</dbReference>
<dbReference type="SUPFAM" id="SSF54001">
    <property type="entry name" value="Cysteine proteinases"/>
    <property type="match status" value="1"/>
</dbReference>
<gene>
    <name evidence="6" type="ORF">MNB_SV-8-712</name>
</gene>
<comment type="similarity">
    <text evidence="1">Belongs to the peptidase C40 family.</text>
</comment>
<dbReference type="PROSITE" id="PS51935">
    <property type="entry name" value="NLPC_P60"/>
    <property type="match status" value="1"/>
</dbReference>
<dbReference type="InterPro" id="IPR038765">
    <property type="entry name" value="Papain-like_cys_pep_sf"/>
</dbReference>
<dbReference type="PANTHER" id="PTHR47053">
    <property type="entry name" value="MUREIN DD-ENDOPEPTIDASE MEPH-RELATED"/>
    <property type="match status" value="1"/>
</dbReference>
<reference evidence="6" key="1">
    <citation type="submission" date="2016-10" db="EMBL/GenBank/DDBJ databases">
        <authorList>
            <person name="de Groot N.N."/>
        </authorList>
    </citation>
    <scope>NUCLEOTIDE SEQUENCE</scope>
</reference>
<keyword evidence="3 6" id="KW-0378">Hydrolase</keyword>
<evidence type="ECO:0000313" key="6">
    <source>
        <dbReference type="EMBL" id="SFV51327.1"/>
    </source>
</evidence>
<organism evidence="6">
    <name type="scientific">hydrothermal vent metagenome</name>
    <dbReference type="NCBI Taxonomy" id="652676"/>
    <lineage>
        <taxon>unclassified sequences</taxon>
        <taxon>metagenomes</taxon>
        <taxon>ecological metagenomes</taxon>
    </lineage>
</organism>
<evidence type="ECO:0000256" key="2">
    <source>
        <dbReference type="ARBA" id="ARBA00022670"/>
    </source>
</evidence>
<accession>A0A1W1BCV2</accession>
<protein>
    <submittedName>
        <fullName evidence="6">Cell wall-associated hydrolases</fullName>
    </submittedName>
</protein>
<evidence type="ECO:0000259" key="5">
    <source>
        <dbReference type="PROSITE" id="PS51935"/>
    </source>
</evidence>
<evidence type="ECO:0000256" key="1">
    <source>
        <dbReference type="ARBA" id="ARBA00007074"/>
    </source>
</evidence>
<evidence type="ECO:0000256" key="4">
    <source>
        <dbReference type="ARBA" id="ARBA00022807"/>
    </source>
</evidence>
<dbReference type="PROSITE" id="PS51257">
    <property type="entry name" value="PROKAR_LIPOPROTEIN"/>
    <property type="match status" value="1"/>
</dbReference>
<feature type="domain" description="NlpC/P60" evidence="5">
    <location>
        <begin position="39"/>
        <end position="165"/>
    </location>
</feature>
<dbReference type="InterPro" id="IPR000064">
    <property type="entry name" value="NLP_P60_dom"/>
</dbReference>
<name>A0A1W1BCV2_9ZZZZ</name>
<proteinExistence type="inferred from homology"/>
<keyword evidence="2" id="KW-0645">Protease</keyword>
<dbReference type="Gene3D" id="3.90.1720.10">
    <property type="entry name" value="endopeptidase domain like (from Nostoc punctiforme)"/>
    <property type="match status" value="1"/>
</dbReference>
<dbReference type="GO" id="GO:0006508">
    <property type="term" value="P:proteolysis"/>
    <property type="evidence" value="ECO:0007669"/>
    <property type="project" value="UniProtKB-KW"/>
</dbReference>
<evidence type="ECO:0000256" key="3">
    <source>
        <dbReference type="ARBA" id="ARBA00022801"/>
    </source>
</evidence>
<dbReference type="Pfam" id="PF00877">
    <property type="entry name" value="NLPC_P60"/>
    <property type="match status" value="1"/>
</dbReference>
<dbReference type="InterPro" id="IPR051202">
    <property type="entry name" value="Peptidase_C40"/>
</dbReference>
<dbReference type="EMBL" id="FPHD01000015">
    <property type="protein sequence ID" value="SFV51327.1"/>
    <property type="molecule type" value="Genomic_DNA"/>
</dbReference>
<sequence length="207" mass="24016">MKYISSCLCILFLVTGCAQKAKPYHYPNYDIIKPEITCEPHRKNIQELLLSYLGKPYVWAEEGPDAFDCSGLTYNIYGKMGLQIPRTACEQAKMGKKVAFKDLYYGDLIFFGSTNRRSRRISHVGIYLGDGWFAQASSKDRKVVISNFNKEPRYIKRIKLCRRYLSEDERAKYMTCHAPLKKMKITSNKYTTPWKAGMKLPRRAVPR</sequence>
<dbReference type="GO" id="GO:0008234">
    <property type="term" value="F:cysteine-type peptidase activity"/>
    <property type="evidence" value="ECO:0007669"/>
    <property type="project" value="UniProtKB-KW"/>
</dbReference>
<keyword evidence="4" id="KW-0788">Thiol protease</keyword>
<dbReference type="AlphaFoldDB" id="A0A1W1BCV2"/>